<reference evidence="1 2" key="1">
    <citation type="submission" date="2020-11" db="EMBL/GenBank/DDBJ databases">
        <title>Kaistella gelatinilytica sp. nov., a flavobacterium isolated from Antarctic Soil.</title>
        <authorList>
            <person name="Li J."/>
        </authorList>
    </citation>
    <scope>NUCLEOTIDE SEQUENCE [LARGE SCALE GENOMIC DNA]</scope>
    <source>
        <strain evidence="1 2">G5-32</strain>
    </source>
</reference>
<dbReference type="RefSeq" id="WP_196078629.1">
    <property type="nucleotide sequence ID" value="NZ_JADPVI010000001.1"/>
</dbReference>
<dbReference type="PANTHER" id="PTHR39186">
    <property type="entry name" value="DUF2071 FAMILY PROTEIN"/>
    <property type="match status" value="1"/>
</dbReference>
<dbReference type="EMBL" id="JADPVI010000001">
    <property type="protein sequence ID" value="MBF8456086.1"/>
    <property type="molecule type" value="Genomic_DNA"/>
</dbReference>
<proteinExistence type="predicted"/>
<evidence type="ECO:0000313" key="1">
    <source>
        <dbReference type="EMBL" id="MBF8456086.1"/>
    </source>
</evidence>
<organism evidence="1 2">
    <name type="scientific">Kaistella gelatinilytica</name>
    <dbReference type="NCBI Taxonomy" id="2787636"/>
    <lineage>
        <taxon>Bacteria</taxon>
        <taxon>Pseudomonadati</taxon>
        <taxon>Bacteroidota</taxon>
        <taxon>Flavobacteriia</taxon>
        <taxon>Flavobacteriales</taxon>
        <taxon>Weeksellaceae</taxon>
        <taxon>Chryseobacterium group</taxon>
        <taxon>Kaistella</taxon>
    </lineage>
</organism>
<protein>
    <submittedName>
        <fullName evidence="1">DUF2071 domain-containing protein</fullName>
    </submittedName>
</protein>
<dbReference type="Proteomes" id="UP000660070">
    <property type="component" value="Unassembled WGS sequence"/>
</dbReference>
<accession>A0ABS0F8P8</accession>
<name>A0ABS0F8P8_9FLAO</name>
<sequence length="237" mass="27867">MSFLTAEWNNLAMINYVVEPKILEKYVPAGTELDFFEGKCYVSFIGFLFENVKVLGLKIPFHTDFEEVNLRFYVRRFENGAWKRGAVFISEIVPKFAISFIANTFYNEHYETFPMKHTLKVNDNSREFIYQWKVNEKWNTIQVETNKGPIAIEIGSEAEFITEHYFGYNKVSDHETIEYQVTHPRWQQYEVTSNNSTINIEEVYGKEFAFIKDLKPTSVFLAVGSKISIEDKRKIKL</sequence>
<comment type="caution">
    <text evidence="1">The sequence shown here is derived from an EMBL/GenBank/DDBJ whole genome shotgun (WGS) entry which is preliminary data.</text>
</comment>
<evidence type="ECO:0000313" key="2">
    <source>
        <dbReference type="Proteomes" id="UP000660070"/>
    </source>
</evidence>
<dbReference type="PANTHER" id="PTHR39186:SF1">
    <property type="entry name" value="DUF2071 DOMAIN-CONTAINING PROTEIN"/>
    <property type="match status" value="1"/>
</dbReference>
<keyword evidence="2" id="KW-1185">Reference proteome</keyword>
<dbReference type="InterPro" id="IPR018644">
    <property type="entry name" value="DUF2071"/>
</dbReference>
<dbReference type="Pfam" id="PF09844">
    <property type="entry name" value="DUF2071"/>
    <property type="match status" value="1"/>
</dbReference>
<gene>
    <name evidence="1" type="ORF">IV494_02735</name>
</gene>